<dbReference type="PANTHER" id="PTHR43798">
    <property type="entry name" value="MONOACYLGLYCEROL LIPASE"/>
    <property type="match status" value="1"/>
</dbReference>
<dbReference type="InterPro" id="IPR000073">
    <property type="entry name" value="AB_hydrolase_1"/>
</dbReference>
<protein>
    <recommendedName>
        <fullName evidence="1">AB hydrolase-1 domain-containing protein</fullName>
    </recommendedName>
</protein>
<dbReference type="GO" id="GO:0016020">
    <property type="term" value="C:membrane"/>
    <property type="evidence" value="ECO:0007669"/>
    <property type="project" value="TreeGrafter"/>
</dbReference>
<dbReference type="GO" id="GO:0046464">
    <property type="term" value="P:acylglycerol catabolic process"/>
    <property type="evidence" value="ECO:0007669"/>
    <property type="project" value="TreeGrafter"/>
</dbReference>
<dbReference type="Gene3D" id="3.40.50.1820">
    <property type="entry name" value="alpha/beta hydrolase"/>
    <property type="match status" value="1"/>
</dbReference>
<reference evidence="2" key="1">
    <citation type="submission" date="2015-01" db="EMBL/GenBank/DDBJ databases">
        <authorList>
            <person name="Durling Mikael"/>
        </authorList>
    </citation>
    <scope>NUCLEOTIDE SEQUENCE</scope>
</reference>
<dbReference type="EMBL" id="CDPU01000140">
    <property type="protein sequence ID" value="CEO57751.1"/>
    <property type="molecule type" value="Genomic_DNA"/>
</dbReference>
<dbReference type="Pfam" id="PF12697">
    <property type="entry name" value="Abhydrolase_6"/>
    <property type="match status" value="1"/>
</dbReference>
<dbReference type="GO" id="GO:0047372">
    <property type="term" value="F:monoacylglycerol lipase activity"/>
    <property type="evidence" value="ECO:0007669"/>
    <property type="project" value="TreeGrafter"/>
</dbReference>
<proteinExistence type="predicted"/>
<feature type="domain" description="AB hydrolase-1" evidence="1">
    <location>
        <begin position="85"/>
        <end position="245"/>
    </location>
</feature>
<dbReference type="InterPro" id="IPR050266">
    <property type="entry name" value="AB_hydrolase_sf"/>
</dbReference>
<accession>A0A0B7KSD2</accession>
<evidence type="ECO:0000259" key="1">
    <source>
        <dbReference type="Pfam" id="PF12697"/>
    </source>
</evidence>
<dbReference type="SUPFAM" id="SSF53474">
    <property type="entry name" value="alpha/beta-Hydrolases"/>
    <property type="match status" value="1"/>
</dbReference>
<name>A0A0B7KSD2_BIOOC</name>
<gene>
    <name evidence="2" type="ORF">BN869_000013809_1</name>
</gene>
<dbReference type="InterPro" id="IPR029058">
    <property type="entry name" value="AB_hydrolase_fold"/>
</dbReference>
<sequence>MAATTTIKVSYLGDITAGYRLSGTAVDQAKPTLVLIKSMWTTSSLYEAQFKSESLADIVNLLATEPLGDNATSCASEYFTYWDSATMALEVLDALKIKKAYALGTSQGGWIVVRMALLAPERGCAHPRLYVDEAWRESVAKLRFSGAVSAETLAFWDETVKSVYSGVEVLKKLRMATINLLFRDGLLARLGDVKCPVYWLQGTEDPVYGKIAPTEHIELFTSSPEATVTFVEGAGHCLNATSPEDAEEAILEMIKKHPWQHKL</sequence>
<dbReference type="PANTHER" id="PTHR43798:SF33">
    <property type="entry name" value="HYDROLASE, PUTATIVE (AFU_ORTHOLOGUE AFUA_2G14860)-RELATED"/>
    <property type="match status" value="1"/>
</dbReference>
<evidence type="ECO:0000313" key="2">
    <source>
        <dbReference type="EMBL" id="CEO57751.1"/>
    </source>
</evidence>
<dbReference type="AlphaFoldDB" id="A0A0B7KSD2"/>
<organism evidence="2">
    <name type="scientific">Bionectria ochroleuca</name>
    <name type="common">Gliocladium roseum</name>
    <dbReference type="NCBI Taxonomy" id="29856"/>
    <lineage>
        <taxon>Eukaryota</taxon>
        <taxon>Fungi</taxon>
        <taxon>Dikarya</taxon>
        <taxon>Ascomycota</taxon>
        <taxon>Pezizomycotina</taxon>
        <taxon>Sordariomycetes</taxon>
        <taxon>Hypocreomycetidae</taxon>
        <taxon>Hypocreales</taxon>
        <taxon>Bionectriaceae</taxon>
        <taxon>Clonostachys</taxon>
    </lineage>
</organism>